<keyword evidence="2" id="KW-0732">Signal</keyword>
<protein>
    <recommendedName>
        <fullName evidence="5">DUF4436 domain-containing protein</fullName>
    </recommendedName>
</protein>
<dbReference type="Proteomes" id="UP000177392">
    <property type="component" value="Unassembled WGS sequence"/>
</dbReference>
<comment type="caution">
    <text evidence="3">The sequence shown here is derived from an EMBL/GenBank/DDBJ whole genome shotgun (WGS) entry which is preliminary data.</text>
</comment>
<keyword evidence="1" id="KW-0812">Transmembrane</keyword>
<evidence type="ECO:0000256" key="2">
    <source>
        <dbReference type="SAM" id="SignalP"/>
    </source>
</evidence>
<organism evidence="3 4">
    <name type="scientific">Candidatus Sungbacteria bacterium GWC2_49_10</name>
    <dbReference type="NCBI Taxonomy" id="1802263"/>
    <lineage>
        <taxon>Bacteria</taxon>
        <taxon>Candidatus Sungiibacteriota</taxon>
    </lineage>
</organism>
<feature type="transmembrane region" description="Helical" evidence="1">
    <location>
        <begin position="266"/>
        <end position="289"/>
    </location>
</feature>
<accession>A0A1G2K1P6</accession>
<sequence>MKKTILPAVSLFFILLSIAGGALAQTELLFGQNHFYTVLFRGNGEAIVYAKLAITNPDEKPLTEFSFEVPKVTPTEIVMYQMKFPQECVKYNYNDSVRPCLEYRDPDYAQQYYYYGYSNGQAEYQKIQYTKSGNLYRFILPTPVEPYASTAIIVAYAAKGYVSERAGLYTFNFETLKVPSRIQEIRVAVDVDSDLLLKGKRASVSYNSLGISSERAAAPQSISSRDLDKVVGSIGSYGPIVKEAKNLAPNESFIVKGEYATNWFRLYLGSILLTIFIVIGIFAGIYFLVKFLKKRGGQGDKLGNETNQQTPPQMPQGIINILNLTNAWVSLLSVVSVIGLTYLLNFLGESDLLRFVNFDPVFSVVGVIAVILLYVLIIFGPAVGVATKHGWKSFISILIAEFLWFMVFLIIYLVLFQSGLTTTIFHRGPAVLETTGR</sequence>
<feature type="transmembrane region" description="Helical" evidence="1">
    <location>
        <begin position="364"/>
        <end position="387"/>
    </location>
</feature>
<name>A0A1G2K1P6_9BACT</name>
<evidence type="ECO:0000313" key="3">
    <source>
        <dbReference type="EMBL" id="OGZ93336.1"/>
    </source>
</evidence>
<keyword evidence="1" id="KW-1133">Transmembrane helix</keyword>
<feature type="transmembrane region" description="Helical" evidence="1">
    <location>
        <begin position="321"/>
        <end position="344"/>
    </location>
</feature>
<evidence type="ECO:0000313" key="4">
    <source>
        <dbReference type="Proteomes" id="UP000177392"/>
    </source>
</evidence>
<keyword evidence="1" id="KW-0472">Membrane</keyword>
<proteinExistence type="predicted"/>
<dbReference type="EMBL" id="MHQB01000039">
    <property type="protein sequence ID" value="OGZ93336.1"/>
    <property type="molecule type" value="Genomic_DNA"/>
</dbReference>
<evidence type="ECO:0000256" key="1">
    <source>
        <dbReference type="SAM" id="Phobius"/>
    </source>
</evidence>
<evidence type="ECO:0008006" key="5">
    <source>
        <dbReference type="Google" id="ProtNLM"/>
    </source>
</evidence>
<feature type="transmembrane region" description="Helical" evidence="1">
    <location>
        <begin position="394"/>
        <end position="415"/>
    </location>
</feature>
<reference evidence="3 4" key="1">
    <citation type="journal article" date="2016" name="Nat. Commun.">
        <title>Thousands of microbial genomes shed light on interconnected biogeochemical processes in an aquifer system.</title>
        <authorList>
            <person name="Anantharaman K."/>
            <person name="Brown C.T."/>
            <person name="Hug L.A."/>
            <person name="Sharon I."/>
            <person name="Castelle C.J."/>
            <person name="Probst A.J."/>
            <person name="Thomas B.C."/>
            <person name="Singh A."/>
            <person name="Wilkins M.J."/>
            <person name="Karaoz U."/>
            <person name="Brodie E.L."/>
            <person name="Williams K.H."/>
            <person name="Hubbard S.S."/>
            <person name="Banfield J.F."/>
        </authorList>
    </citation>
    <scope>NUCLEOTIDE SEQUENCE [LARGE SCALE GENOMIC DNA]</scope>
</reference>
<dbReference type="AlphaFoldDB" id="A0A1G2K1P6"/>
<feature type="chain" id="PRO_5009583336" description="DUF4436 domain-containing protein" evidence="2">
    <location>
        <begin position="25"/>
        <end position="437"/>
    </location>
</feature>
<gene>
    <name evidence="3" type="ORF">A2131_00695</name>
</gene>
<feature type="signal peptide" evidence="2">
    <location>
        <begin position="1"/>
        <end position="24"/>
    </location>
</feature>